<feature type="transmembrane region" description="Helical" evidence="2">
    <location>
        <begin position="136"/>
        <end position="157"/>
    </location>
</feature>
<evidence type="ECO:0000256" key="1">
    <source>
        <dbReference type="SAM" id="MobiDB-lite"/>
    </source>
</evidence>
<dbReference type="RefSeq" id="WP_336402431.1">
    <property type="nucleotide sequence ID" value="NZ_JBAPLU010000001.1"/>
</dbReference>
<name>A0ABU8DNA2_9ACTN</name>
<sequence length="579" mass="58666">MTERGDGGAPGGGSGPYPGNGGGNSGGGNSGGNGGGGWSDWSTPPGQHQGPPPGQQPGQPYGPPTGQPWGPPPGQQTPQQHPQQHPQQPGPDGRYPTQQFGAVPPGRPGPAGAWDPASGPAPWAVQPTRRRSRKPLLIGVAALVVLALVGTGLWFLLRGADITYAGRTVAEPQRVLDEAGSTLDSYAEGRGGAVSDDSACWFQTLSADTTDVRDAVVCGPVLFVDGNPSAAWLDFPVTPSTGSGDVTFEVSAEPADPEPRPLEDADLLVRPDGATPPEGAGDLEVPQPPQADPGFSAEGPFDDVDLVAPDGPATLSGAAARVTVTGVAETERTGTGDDARSPADGEVFRVFSYTISSGEGYANTAPELSYVVEGGDPVAVDPGLVVPGATVEGLLSAPADADVELVVVDDGVTQTLSLVDGTPGADNLQVTTRDNRASATPGTQSLPGTISRDGLSADATYTLEVSSARIGWYTATDISATPPAPDRAFLVLQDYLTADNASFIAGKPPSSLYTLTLPDGTVVAGQNLSPDPNLVATAFDVPAGFTDGTITFGGSGALADGSTLTFPEQRTFPVTIPAS</sequence>
<keyword evidence="2" id="KW-0812">Transmembrane</keyword>
<dbReference type="EMBL" id="JBAPLU010000001">
    <property type="protein sequence ID" value="MEI4270295.1"/>
    <property type="molecule type" value="Genomic_DNA"/>
</dbReference>
<gene>
    <name evidence="3" type="ORF">TEK04_01045</name>
</gene>
<feature type="compositionally biased region" description="Low complexity" evidence="1">
    <location>
        <begin position="76"/>
        <end position="91"/>
    </location>
</feature>
<evidence type="ECO:0008006" key="5">
    <source>
        <dbReference type="Google" id="ProtNLM"/>
    </source>
</evidence>
<reference evidence="3 4" key="1">
    <citation type="submission" date="2024-03" db="EMBL/GenBank/DDBJ databases">
        <title>Draft genome sequence of Klenkia sp. LSe6-5.</title>
        <authorList>
            <person name="Duangmal K."/>
            <person name="Chantavorakit T."/>
        </authorList>
    </citation>
    <scope>NUCLEOTIDE SEQUENCE [LARGE SCALE GENOMIC DNA]</scope>
    <source>
        <strain evidence="3 4">LSe6-5</strain>
    </source>
</reference>
<keyword evidence="4" id="KW-1185">Reference proteome</keyword>
<evidence type="ECO:0000313" key="3">
    <source>
        <dbReference type="EMBL" id="MEI4270295.1"/>
    </source>
</evidence>
<evidence type="ECO:0000256" key="2">
    <source>
        <dbReference type="SAM" id="Phobius"/>
    </source>
</evidence>
<feature type="region of interest" description="Disordered" evidence="1">
    <location>
        <begin position="244"/>
        <end position="305"/>
    </location>
</feature>
<keyword evidence="2" id="KW-0472">Membrane</keyword>
<feature type="compositionally biased region" description="Basic and acidic residues" evidence="1">
    <location>
        <begin position="257"/>
        <end position="269"/>
    </location>
</feature>
<keyword evidence="2" id="KW-1133">Transmembrane helix</keyword>
<accession>A0ABU8DNA2</accession>
<dbReference type="Proteomes" id="UP001361570">
    <property type="component" value="Unassembled WGS sequence"/>
</dbReference>
<evidence type="ECO:0000313" key="4">
    <source>
        <dbReference type="Proteomes" id="UP001361570"/>
    </source>
</evidence>
<organism evidence="3 4">
    <name type="scientific">Klenkia sesuvii</name>
    <dbReference type="NCBI Taxonomy" id="3103137"/>
    <lineage>
        <taxon>Bacteria</taxon>
        <taxon>Bacillati</taxon>
        <taxon>Actinomycetota</taxon>
        <taxon>Actinomycetes</taxon>
        <taxon>Geodermatophilales</taxon>
        <taxon>Geodermatophilaceae</taxon>
        <taxon>Klenkia</taxon>
    </lineage>
</organism>
<feature type="compositionally biased region" description="Gly residues" evidence="1">
    <location>
        <begin position="7"/>
        <end position="38"/>
    </location>
</feature>
<comment type="caution">
    <text evidence="3">The sequence shown here is derived from an EMBL/GenBank/DDBJ whole genome shotgun (WGS) entry which is preliminary data.</text>
</comment>
<protein>
    <recommendedName>
        <fullName evidence="5">DUF4352 domain-containing protein</fullName>
    </recommendedName>
</protein>
<proteinExistence type="predicted"/>
<feature type="compositionally biased region" description="Pro residues" evidence="1">
    <location>
        <begin position="50"/>
        <end position="75"/>
    </location>
</feature>
<feature type="region of interest" description="Disordered" evidence="1">
    <location>
        <begin position="1"/>
        <end position="127"/>
    </location>
</feature>